<dbReference type="GO" id="GO:0006890">
    <property type="term" value="P:retrograde vesicle-mediated transport, Golgi to endoplasmic reticulum"/>
    <property type="evidence" value="ECO:0007669"/>
    <property type="project" value="TreeGrafter"/>
</dbReference>
<comment type="similarity">
    <text evidence="2">Belongs to the USE1 family.</text>
</comment>
<sequence length="335" mass="37932">MMLRKGSSLGHQPVLERVQVPKACIARDLLTGSPAELRRVSKKLTGTIGNRLRELEDLLHSIPNNADTTVSVPTLGKLLVRTEHLRVYLVALKEVVTALRRQSPDGELPSVDIEGQLDAFLQWFNKLDKLVERRLDKVTEAAPGVERLASAEALPRREQSDPETVVAETLAEYAPFFKLFEPMETKREEGQEIKQPVLRRRRSHPGKEHTWLELPSVAADPTGQVSSTSSRYAIKAPDGVLAHFQLQDRYVEVLSDTVGRIREHAEQIEESVTRDNEILDRMQPKLERNLESVRTQQGRLQTYVNERVRSICSQWLLVAVAIALWFVAFLAIRMG</sequence>
<dbReference type="Proteomes" id="UP000007014">
    <property type="component" value="Chromosome 18"/>
</dbReference>
<evidence type="ECO:0000256" key="1">
    <source>
        <dbReference type="ARBA" id="ARBA00004163"/>
    </source>
</evidence>
<keyword evidence="3" id="KW-0813">Transport</keyword>
<reference evidence="12 13" key="1">
    <citation type="journal article" date="2004" name="Nature">
        <title>Genome sequence of the ultrasmall unicellular red alga Cyanidioschyzon merolae 10D.</title>
        <authorList>
            <person name="Matsuzaki M."/>
            <person name="Misumi O."/>
            <person name="Shin-i T."/>
            <person name="Maruyama S."/>
            <person name="Takahara M."/>
            <person name="Miyagishima S."/>
            <person name="Mori T."/>
            <person name="Nishida K."/>
            <person name="Yagisawa F."/>
            <person name="Nishida K."/>
            <person name="Yoshida Y."/>
            <person name="Nishimura Y."/>
            <person name="Nakao S."/>
            <person name="Kobayashi T."/>
            <person name="Momoyama Y."/>
            <person name="Higashiyama T."/>
            <person name="Minoda A."/>
            <person name="Sano M."/>
            <person name="Nomoto H."/>
            <person name="Oishi K."/>
            <person name="Hayashi H."/>
            <person name="Ohta F."/>
            <person name="Nishizaka S."/>
            <person name="Haga S."/>
            <person name="Miura S."/>
            <person name="Morishita T."/>
            <person name="Kabeya Y."/>
            <person name="Terasawa K."/>
            <person name="Suzuki Y."/>
            <person name="Ishii Y."/>
            <person name="Asakawa S."/>
            <person name="Takano H."/>
            <person name="Ohta N."/>
            <person name="Kuroiwa H."/>
            <person name="Tanaka K."/>
            <person name="Shimizu N."/>
            <person name="Sugano S."/>
            <person name="Sato N."/>
            <person name="Nozaki H."/>
            <person name="Ogasawara N."/>
            <person name="Kohara Y."/>
            <person name="Kuroiwa T."/>
        </authorList>
    </citation>
    <scope>NUCLEOTIDE SEQUENCE [LARGE SCALE GENOMIC DNA]</scope>
    <source>
        <strain evidence="12 13">10D</strain>
    </source>
</reference>
<evidence type="ECO:0000256" key="10">
    <source>
        <dbReference type="SAM" id="Phobius"/>
    </source>
</evidence>
<keyword evidence="8 10" id="KW-1133">Transmembrane helix</keyword>
<evidence type="ECO:0000313" key="13">
    <source>
        <dbReference type="Proteomes" id="UP000007014"/>
    </source>
</evidence>
<dbReference type="OrthoDB" id="10558702at2759"/>
<dbReference type="KEGG" id="cme:CYME_CMR378C"/>
<dbReference type="GO" id="GO:0031201">
    <property type="term" value="C:SNARE complex"/>
    <property type="evidence" value="ECO:0007669"/>
    <property type="project" value="TreeGrafter"/>
</dbReference>
<dbReference type="PROSITE" id="PS50192">
    <property type="entry name" value="T_SNARE"/>
    <property type="match status" value="1"/>
</dbReference>
<evidence type="ECO:0000256" key="9">
    <source>
        <dbReference type="ARBA" id="ARBA00023136"/>
    </source>
</evidence>
<dbReference type="InterPro" id="IPR019150">
    <property type="entry name" value="Vesicle_transport_protein_Use1"/>
</dbReference>
<evidence type="ECO:0000256" key="3">
    <source>
        <dbReference type="ARBA" id="ARBA00022448"/>
    </source>
</evidence>
<keyword evidence="6" id="KW-0931">ER-Golgi transport</keyword>
<feature type="transmembrane region" description="Helical" evidence="10">
    <location>
        <begin position="315"/>
        <end position="332"/>
    </location>
</feature>
<accession>M1V6W5</accession>
<keyword evidence="13" id="KW-1185">Reference proteome</keyword>
<evidence type="ECO:0000256" key="2">
    <source>
        <dbReference type="ARBA" id="ARBA00007891"/>
    </source>
</evidence>
<dbReference type="PANTHER" id="PTHR13050">
    <property type="entry name" value="USE1-LIKE PROTEIN"/>
    <property type="match status" value="1"/>
</dbReference>
<dbReference type="SUPFAM" id="SSF58038">
    <property type="entry name" value="SNARE fusion complex"/>
    <property type="match status" value="1"/>
</dbReference>
<dbReference type="Gramene" id="CMR378CT">
    <property type="protein sequence ID" value="CMR378CT"/>
    <property type="gene ID" value="CMR378C"/>
</dbReference>
<evidence type="ECO:0000256" key="4">
    <source>
        <dbReference type="ARBA" id="ARBA00022692"/>
    </source>
</evidence>
<evidence type="ECO:0000256" key="5">
    <source>
        <dbReference type="ARBA" id="ARBA00022824"/>
    </source>
</evidence>
<comment type="subcellular location">
    <subcellularLocation>
        <location evidence="1">Endoplasmic reticulum membrane</location>
        <topology evidence="1">Single-pass type IV membrane protein</topology>
    </subcellularLocation>
</comment>
<dbReference type="GO" id="GO:0005484">
    <property type="term" value="F:SNAP receptor activity"/>
    <property type="evidence" value="ECO:0007669"/>
    <property type="project" value="TreeGrafter"/>
</dbReference>
<evidence type="ECO:0000256" key="8">
    <source>
        <dbReference type="ARBA" id="ARBA00022989"/>
    </source>
</evidence>
<evidence type="ECO:0000256" key="7">
    <source>
        <dbReference type="ARBA" id="ARBA00022927"/>
    </source>
</evidence>
<protein>
    <recommendedName>
        <fullName evidence="11">t-SNARE coiled-coil homology domain-containing protein</fullName>
    </recommendedName>
</protein>
<proteinExistence type="inferred from homology"/>
<dbReference type="RefSeq" id="XP_005538606.1">
    <property type="nucleotide sequence ID" value="XM_005538549.1"/>
</dbReference>
<gene>
    <name evidence="12" type="ORF">CYME_CMR378C</name>
</gene>
<name>M1V6W5_CYAM1</name>
<keyword evidence="4 10" id="KW-0812">Transmembrane</keyword>
<feature type="domain" description="T-SNARE coiled-coil homology" evidence="11">
    <location>
        <begin position="241"/>
        <end position="303"/>
    </location>
</feature>
<reference evidence="12 13" key="2">
    <citation type="journal article" date="2007" name="BMC Biol.">
        <title>A 100%-complete sequence reveals unusually simple genomic features in the hot-spring red alga Cyanidioschyzon merolae.</title>
        <authorList>
            <person name="Nozaki H."/>
            <person name="Takano H."/>
            <person name="Misumi O."/>
            <person name="Terasawa K."/>
            <person name="Matsuzaki M."/>
            <person name="Maruyama S."/>
            <person name="Nishida K."/>
            <person name="Yagisawa F."/>
            <person name="Yoshida Y."/>
            <person name="Fujiwara T."/>
            <person name="Takio S."/>
            <person name="Tamura K."/>
            <person name="Chung S.J."/>
            <person name="Nakamura S."/>
            <person name="Kuroiwa H."/>
            <person name="Tanaka K."/>
            <person name="Sato N."/>
            <person name="Kuroiwa T."/>
        </authorList>
    </citation>
    <scope>NUCLEOTIDE SEQUENCE [LARGE SCALE GENOMIC DNA]</scope>
    <source>
        <strain evidence="12 13">10D</strain>
    </source>
</reference>
<dbReference type="InterPro" id="IPR000727">
    <property type="entry name" value="T_SNARE_dom"/>
</dbReference>
<keyword evidence="9 10" id="KW-0472">Membrane</keyword>
<evidence type="ECO:0000256" key="6">
    <source>
        <dbReference type="ARBA" id="ARBA00022892"/>
    </source>
</evidence>
<dbReference type="AlphaFoldDB" id="M1V6W5"/>
<dbReference type="PANTHER" id="PTHR13050:SF7">
    <property type="entry name" value="VESICLE TRANSPORT PROTEIN USE1"/>
    <property type="match status" value="1"/>
</dbReference>
<dbReference type="EMBL" id="AP006500">
    <property type="protein sequence ID" value="BAM82570.1"/>
    <property type="molecule type" value="Genomic_DNA"/>
</dbReference>
<evidence type="ECO:0000313" key="12">
    <source>
        <dbReference type="EMBL" id="BAM82570.1"/>
    </source>
</evidence>
<dbReference type="GO" id="GO:0005789">
    <property type="term" value="C:endoplasmic reticulum membrane"/>
    <property type="evidence" value="ECO:0007669"/>
    <property type="project" value="UniProtKB-SubCell"/>
</dbReference>
<dbReference type="HOGENOM" id="CLU_829916_0_0_1"/>
<organism evidence="12 13">
    <name type="scientific">Cyanidioschyzon merolae (strain NIES-3377 / 10D)</name>
    <name type="common">Unicellular red alga</name>
    <dbReference type="NCBI Taxonomy" id="280699"/>
    <lineage>
        <taxon>Eukaryota</taxon>
        <taxon>Rhodophyta</taxon>
        <taxon>Bangiophyceae</taxon>
        <taxon>Cyanidiales</taxon>
        <taxon>Cyanidiaceae</taxon>
        <taxon>Cyanidioschyzon</taxon>
    </lineage>
</organism>
<dbReference type="GO" id="GO:0015031">
    <property type="term" value="P:protein transport"/>
    <property type="evidence" value="ECO:0007669"/>
    <property type="project" value="UniProtKB-KW"/>
</dbReference>
<dbReference type="Gene3D" id="1.20.5.110">
    <property type="match status" value="1"/>
</dbReference>
<keyword evidence="7" id="KW-0653">Protein transport</keyword>
<keyword evidence="5" id="KW-0256">Endoplasmic reticulum</keyword>
<dbReference type="GeneID" id="16997041"/>
<evidence type="ECO:0000259" key="11">
    <source>
        <dbReference type="PROSITE" id="PS50192"/>
    </source>
</evidence>